<reference evidence="2 3" key="1">
    <citation type="submission" date="2011-04" db="EMBL/GenBank/DDBJ databases">
        <authorList>
            <person name="Muzny D."/>
            <person name="Qin X."/>
            <person name="Deng J."/>
            <person name="Jiang H."/>
            <person name="Liu Y."/>
            <person name="Qu J."/>
            <person name="Song X.-Z."/>
            <person name="Zhang L."/>
            <person name="Thornton R."/>
            <person name="Coyle M."/>
            <person name="Francisco L."/>
            <person name="Jackson L."/>
            <person name="Javaid M."/>
            <person name="Korchina V."/>
            <person name="Kovar C."/>
            <person name="Mata R."/>
            <person name="Mathew T."/>
            <person name="Ngo R."/>
            <person name="Nguyen L."/>
            <person name="Nguyen N."/>
            <person name="Okwuonu G."/>
            <person name="Ongeri F."/>
            <person name="Pham C."/>
            <person name="Simmons D."/>
            <person name="Wilczek-Boney K."/>
            <person name="Hale W."/>
            <person name="Jakkamsetti A."/>
            <person name="Pham P."/>
            <person name="Ruth R."/>
            <person name="San Lucas F."/>
            <person name="Warren J."/>
            <person name="Zhang J."/>
            <person name="Zhao Z."/>
            <person name="Zhou C."/>
            <person name="Zhu D."/>
            <person name="Lee S."/>
            <person name="Bess C."/>
            <person name="Blankenburg K."/>
            <person name="Forbes L."/>
            <person name="Fu Q."/>
            <person name="Gubbala S."/>
            <person name="Hirani K."/>
            <person name="Jayaseelan J.C."/>
            <person name="Lara F."/>
            <person name="Munidasa M."/>
            <person name="Palculict T."/>
            <person name="Patil S."/>
            <person name="Pu L.-L."/>
            <person name="Saada N."/>
            <person name="Tang L."/>
            <person name="Weissenberger G."/>
            <person name="Zhu Y."/>
            <person name="Hemphill L."/>
            <person name="Shang Y."/>
            <person name="Youmans B."/>
            <person name="Ayvaz T."/>
            <person name="Ross M."/>
            <person name="Santibanez J."/>
            <person name="Aqrawi P."/>
            <person name="Gross S."/>
            <person name="Joshi V."/>
            <person name="Fowler G."/>
            <person name="Nazareth L."/>
            <person name="Reid J."/>
            <person name="Worley K."/>
            <person name="Petrosino J."/>
            <person name="Highlander S."/>
            <person name="Gibbs R."/>
        </authorList>
    </citation>
    <scope>NUCLEOTIDE SEQUENCE [LARGE SCALE GENOMIC DNA]</scope>
    <source>
        <strain evidence="2 3">2681</strain>
    </source>
</reference>
<evidence type="ECO:0000313" key="3">
    <source>
        <dbReference type="Proteomes" id="UP000005316"/>
    </source>
</evidence>
<sequence>MKGIGGMQMKKRKIGSSDLQVSELGLGCMSLPTDLKAAQSVLDAAVDNGINYFDTADLYDKGTNEELVGTILKERRKDLIIATKVGNKWTAGEEGWKWDPSKQHIMKAVKQSLQRLQLDYIDLYQLHGGTMEDNVEETIEAFKMLKKEGIIREYGISSIRPTVIQRFLAQGSAVSVMMQYSLLDRRPEEYFPMIEQHGASVITRGTIAKGLLTDEGNVRAEKMNGFASYSETDLQKTVQALSEKTTDLHAAAIAFALEQSAVASALIGARTPEQLQQTLNAYETVIDPQLLDELTRATAQHRYEQHRVES</sequence>
<feature type="domain" description="NADP-dependent oxidoreductase" evidence="1">
    <location>
        <begin position="23"/>
        <end position="295"/>
    </location>
</feature>
<comment type="caution">
    <text evidence="2">The sequence shown here is derived from an EMBL/GenBank/DDBJ whole genome shotgun (WGS) entry which is preliminary data.</text>
</comment>
<dbReference type="GO" id="GO:0016491">
    <property type="term" value="F:oxidoreductase activity"/>
    <property type="evidence" value="ECO:0007669"/>
    <property type="project" value="UniProtKB-KW"/>
</dbReference>
<dbReference type="HOGENOM" id="CLU_023205_2_3_9"/>
<dbReference type="SUPFAM" id="SSF51430">
    <property type="entry name" value="NAD(P)-linked oxidoreductase"/>
    <property type="match status" value="1"/>
</dbReference>
<dbReference type="EC" id="1.1.1.-" evidence="2"/>
<dbReference type="Proteomes" id="UP000005316">
    <property type="component" value="Unassembled WGS sequence"/>
</dbReference>
<dbReference type="eggNOG" id="COG0667">
    <property type="taxonomic scope" value="Bacteria"/>
</dbReference>
<dbReference type="AlphaFoldDB" id="F9DNY0"/>
<dbReference type="CDD" id="cd19086">
    <property type="entry name" value="AKR_AKR11C1"/>
    <property type="match status" value="1"/>
</dbReference>
<dbReference type="InterPro" id="IPR020471">
    <property type="entry name" value="AKR"/>
</dbReference>
<accession>F9DNY0</accession>
<dbReference type="PANTHER" id="PTHR43312">
    <property type="entry name" value="D-THREO-ALDOSE 1-DEHYDROGENASE"/>
    <property type="match status" value="1"/>
</dbReference>
<dbReference type="Gene3D" id="3.20.20.100">
    <property type="entry name" value="NADP-dependent oxidoreductase domain"/>
    <property type="match status" value="1"/>
</dbReference>
<evidence type="ECO:0000313" key="2">
    <source>
        <dbReference type="EMBL" id="EGQ27519.1"/>
    </source>
</evidence>
<dbReference type="InterPro" id="IPR036812">
    <property type="entry name" value="NAD(P)_OxRdtase_dom_sf"/>
</dbReference>
<dbReference type="EMBL" id="AFPZ01000015">
    <property type="protein sequence ID" value="EGQ27519.1"/>
    <property type="molecule type" value="Genomic_DNA"/>
</dbReference>
<keyword evidence="2" id="KW-0560">Oxidoreductase</keyword>
<dbReference type="InterPro" id="IPR053135">
    <property type="entry name" value="AKR2_Oxidoreductase"/>
</dbReference>
<organism evidence="2 3">
    <name type="scientific">Sporosarcina newyorkensis 2681</name>
    <dbReference type="NCBI Taxonomy" id="1027292"/>
    <lineage>
        <taxon>Bacteria</taxon>
        <taxon>Bacillati</taxon>
        <taxon>Bacillota</taxon>
        <taxon>Bacilli</taxon>
        <taxon>Bacillales</taxon>
        <taxon>Caryophanaceae</taxon>
        <taxon>Sporosarcina</taxon>
    </lineage>
</organism>
<gene>
    <name evidence="2" type="primary">lolS</name>
    <name evidence="2" type="ORF">HMPREF9372_0510</name>
</gene>
<dbReference type="InterPro" id="IPR023210">
    <property type="entry name" value="NADP_OxRdtase_dom"/>
</dbReference>
<dbReference type="STRING" id="759851.SAMN04244570_0456"/>
<proteinExistence type="predicted"/>
<protein>
    <submittedName>
        <fullName evidence="2">Aldo/keto reductase family oxidoreductase</fullName>
        <ecNumber evidence="2">1.1.1.-</ecNumber>
    </submittedName>
</protein>
<name>F9DNY0_9BACL</name>
<evidence type="ECO:0000259" key="1">
    <source>
        <dbReference type="Pfam" id="PF00248"/>
    </source>
</evidence>
<dbReference type="PANTHER" id="PTHR43312:SF1">
    <property type="entry name" value="NADP-DEPENDENT OXIDOREDUCTASE DOMAIN-CONTAINING PROTEIN"/>
    <property type="match status" value="1"/>
</dbReference>
<dbReference type="Pfam" id="PF00248">
    <property type="entry name" value="Aldo_ket_red"/>
    <property type="match status" value="1"/>
</dbReference>
<dbReference type="PRINTS" id="PR00069">
    <property type="entry name" value="ALDKETRDTASE"/>
</dbReference>